<protein>
    <submittedName>
        <fullName evidence="2">Uncharacterized protein</fullName>
    </submittedName>
</protein>
<dbReference type="AlphaFoldDB" id="A0A9W9WQP6"/>
<keyword evidence="3" id="KW-1185">Reference proteome</keyword>
<evidence type="ECO:0000313" key="3">
    <source>
        <dbReference type="Proteomes" id="UP001148312"/>
    </source>
</evidence>
<evidence type="ECO:0000256" key="1">
    <source>
        <dbReference type="SAM" id="MobiDB-lite"/>
    </source>
</evidence>
<feature type="region of interest" description="Disordered" evidence="1">
    <location>
        <begin position="1"/>
        <end position="32"/>
    </location>
</feature>
<feature type="compositionally biased region" description="Polar residues" evidence="1">
    <location>
        <begin position="10"/>
        <end position="24"/>
    </location>
</feature>
<organism evidence="2 3">
    <name type="scientific">Penicillium diatomitis</name>
    <dbReference type="NCBI Taxonomy" id="2819901"/>
    <lineage>
        <taxon>Eukaryota</taxon>
        <taxon>Fungi</taxon>
        <taxon>Dikarya</taxon>
        <taxon>Ascomycota</taxon>
        <taxon>Pezizomycotina</taxon>
        <taxon>Eurotiomycetes</taxon>
        <taxon>Eurotiomycetidae</taxon>
        <taxon>Eurotiales</taxon>
        <taxon>Aspergillaceae</taxon>
        <taxon>Penicillium</taxon>
    </lineage>
</organism>
<gene>
    <name evidence="2" type="ORF">N7539_008826</name>
</gene>
<evidence type="ECO:0000313" key="2">
    <source>
        <dbReference type="EMBL" id="KAJ5471883.1"/>
    </source>
</evidence>
<dbReference type="GeneID" id="81628671"/>
<reference evidence="2" key="1">
    <citation type="submission" date="2022-12" db="EMBL/GenBank/DDBJ databases">
        <authorList>
            <person name="Petersen C."/>
        </authorList>
    </citation>
    <scope>NUCLEOTIDE SEQUENCE</scope>
    <source>
        <strain evidence="2">IBT 30728</strain>
    </source>
</reference>
<accession>A0A9W9WQP6</accession>
<sequence>MPSKRKRLTIASQEGAQGSSSPIPDTTRPKQRRIRQLGIPEDPSYGDFSLGKLPTLDANAEWARTQDSSLRAEPSSILGRTDLRLDQFHADHDYRLEQEVDVNDYTLTGDASDRTSRTTMQAGRDTWKRPLRAQRPPLNVLNLENRSTPVGPREILLHDLRK</sequence>
<dbReference type="EMBL" id="JAPWDQ010000014">
    <property type="protein sequence ID" value="KAJ5471883.1"/>
    <property type="molecule type" value="Genomic_DNA"/>
</dbReference>
<name>A0A9W9WQP6_9EURO</name>
<comment type="caution">
    <text evidence="2">The sequence shown here is derived from an EMBL/GenBank/DDBJ whole genome shotgun (WGS) entry which is preliminary data.</text>
</comment>
<proteinExistence type="predicted"/>
<dbReference type="Proteomes" id="UP001148312">
    <property type="component" value="Unassembled WGS sequence"/>
</dbReference>
<reference evidence="2" key="2">
    <citation type="journal article" date="2023" name="IMA Fungus">
        <title>Comparative genomic study of the Penicillium genus elucidates a diverse pangenome and 15 lateral gene transfer events.</title>
        <authorList>
            <person name="Petersen C."/>
            <person name="Sorensen T."/>
            <person name="Nielsen M.R."/>
            <person name="Sondergaard T.E."/>
            <person name="Sorensen J.L."/>
            <person name="Fitzpatrick D.A."/>
            <person name="Frisvad J.C."/>
            <person name="Nielsen K.L."/>
        </authorList>
    </citation>
    <scope>NUCLEOTIDE SEQUENCE</scope>
    <source>
        <strain evidence="2">IBT 30728</strain>
    </source>
</reference>
<dbReference type="RefSeq" id="XP_056786429.1">
    <property type="nucleotide sequence ID" value="XM_056938421.1"/>
</dbReference>